<protein>
    <submittedName>
        <fullName evidence="3">Altronate dehydratase</fullName>
        <ecNumber evidence="3">4.2.1.7</ecNumber>
    </submittedName>
</protein>
<dbReference type="GO" id="GO:0008789">
    <property type="term" value="F:altronate dehydratase activity"/>
    <property type="evidence" value="ECO:0007669"/>
    <property type="project" value="UniProtKB-EC"/>
</dbReference>
<dbReference type="PANTHER" id="PTHR30536">
    <property type="entry name" value="ALTRONATE/GALACTARATE DEHYDRATASE"/>
    <property type="match status" value="1"/>
</dbReference>
<dbReference type="Pfam" id="PF08666">
    <property type="entry name" value="SAF"/>
    <property type="match status" value="1"/>
</dbReference>
<dbReference type="PANTHER" id="PTHR30536:SF5">
    <property type="entry name" value="ALTRONATE DEHYDRATASE"/>
    <property type="match status" value="1"/>
</dbReference>
<name>A0A5J4P4E8_9ZZZZ</name>
<gene>
    <name evidence="3" type="ORF">EZS27_044254</name>
</gene>
<dbReference type="InterPro" id="IPR044144">
    <property type="entry name" value="SAF_UxaA/GarD"/>
</dbReference>
<proteinExistence type="predicted"/>
<dbReference type="Pfam" id="PF04295">
    <property type="entry name" value="GD_AH_second"/>
    <property type="match status" value="1"/>
</dbReference>
<dbReference type="CDD" id="cd11613">
    <property type="entry name" value="SAF_AH_GD"/>
    <property type="match status" value="1"/>
</dbReference>
<dbReference type="GO" id="GO:0019698">
    <property type="term" value="P:D-galacturonate catabolic process"/>
    <property type="evidence" value="ECO:0007669"/>
    <property type="project" value="TreeGrafter"/>
</dbReference>
<organism evidence="3">
    <name type="scientific">termite gut metagenome</name>
    <dbReference type="NCBI Taxonomy" id="433724"/>
    <lineage>
        <taxon>unclassified sequences</taxon>
        <taxon>metagenomes</taxon>
        <taxon>organismal metagenomes</taxon>
    </lineage>
</organism>
<feature type="non-terminal residue" evidence="3">
    <location>
        <position position="149"/>
    </location>
</feature>
<dbReference type="EMBL" id="SNRY01011781">
    <property type="protein sequence ID" value="KAA6304102.1"/>
    <property type="molecule type" value="Genomic_DNA"/>
</dbReference>
<sequence>METKYLQINPVDNVAVAIVNLFAGETFLINDADITLNEDIPAGHKFALKDFAEGENIIKYGYSIGHAVIAKEKGGLINENTIKTNLAGLLDYTYNPINVSLDIPKKDLTFKGYRRKNGDVGIRNEIWIIPTVGCVNGIVNQLAEGLRSE</sequence>
<dbReference type="SMART" id="SM00858">
    <property type="entry name" value="SAF"/>
    <property type="match status" value="1"/>
</dbReference>
<dbReference type="InterPro" id="IPR013974">
    <property type="entry name" value="SAF"/>
</dbReference>
<feature type="domain" description="SAF" evidence="2">
    <location>
        <begin position="12"/>
        <end position="83"/>
    </location>
</feature>
<accession>A0A5J4P4E8</accession>
<dbReference type="InterPro" id="IPR007392">
    <property type="entry name" value="GD_AH_second"/>
</dbReference>
<evidence type="ECO:0000259" key="2">
    <source>
        <dbReference type="SMART" id="SM00858"/>
    </source>
</evidence>
<keyword evidence="1 3" id="KW-0456">Lyase</keyword>
<evidence type="ECO:0000256" key="1">
    <source>
        <dbReference type="ARBA" id="ARBA00023239"/>
    </source>
</evidence>
<dbReference type="InterPro" id="IPR052172">
    <property type="entry name" value="UxaA_altronate/galactarate_dh"/>
</dbReference>
<dbReference type="EC" id="4.2.1.7" evidence="3"/>
<dbReference type="AlphaFoldDB" id="A0A5J4P4E8"/>
<comment type="caution">
    <text evidence="3">The sequence shown here is derived from an EMBL/GenBank/DDBJ whole genome shotgun (WGS) entry which is preliminary data.</text>
</comment>
<dbReference type="Gene3D" id="2.30.130.110">
    <property type="match status" value="1"/>
</dbReference>
<evidence type="ECO:0000313" key="3">
    <source>
        <dbReference type="EMBL" id="KAA6304102.1"/>
    </source>
</evidence>
<reference evidence="3" key="1">
    <citation type="submission" date="2019-03" db="EMBL/GenBank/DDBJ databases">
        <title>Single cell metagenomics reveals metabolic interactions within the superorganism composed of flagellate Streblomastix strix and complex community of Bacteroidetes bacteria on its surface.</title>
        <authorList>
            <person name="Treitli S.C."/>
            <person name="Kolisko M."/>
            <person name="Husnik F."/>
            <person name="Keeling P."/>
            <person name="Hampl V."/>
        </authorList>
    </citation>
    <scope>NUCLEOTIDE SEQUENCE</scope>
    <source>
        <strain evidence="3">STM</strain>
    </source>
</reference>